<dbReference type="SUPFAM" id="SSF47413">
    <property type="entry name" value="lambda repressor-like DNA-binding domains"/>
    <property type="match status" value="1"/>
</dbReference>
<evidence type="ECO:0000313" key="6">
    <source>
        <dbReference type="Proteomes" id="UP000182938"/>
    </source>
</evidence>
<dbReference type="Gene3D" id="3.40.50.2300">
    <property type="match status" value="2"/>
</dbReference>
<keyword evidence="3" id="KW-0804">Transcription</keyword>
<evidence type="ECO:0000259" key="4">
    <source>
        <dbReference type="PROSITE" id="PS50932"/>
    </source>
</evidence>
<gene>
    <name evidence="5" type="ORF">ASJ30_15930</name>
</gene>
<dbReference type="GO" id="GO:0003700">
    <property type="term" value="F:DNA-binding transcription factor activity"/>
    <property type="evidence" value="ECO:0007669"/>
    <property type="project" value="TreeGrafter"/>
</dbReference>
<keyword evidence="1" id="KW-0805">Transcription regulation</keyword>
<dbReference type="CDD" id="cd01392">
    <property type="entry name" value="HTH_LacI"/>
    <property type="match status" value="1"/>
</dbReference>
<dbReference type="PANTHER" id="PTHR30146:SF152">
    <property type="entry name" value="TRANSCRIPTIONAL REGULATORY PROTEIN"/>
    <property type="match status" value="1"/>
</dbReference>
<dbReference type="GO" id="GO:0000976">
    <property type="term" value="F:transcription cis-regulatory region binding"/>
    <property type="evidence" value="ECO:0007669"/>
    <property type="project" value="TreeGrafter"/>
</dbReference>
<dbReference type="PANTHER" id="PTHR30146">
    <property type="entry name" value="LACI-RELATED TRANSCRIPTIONAL REPRESSOR"/>
    <property type="match status" value="1"/>
</dbReference>
<dbReference type="KEGG" id="jte:ASJ30_15930"/>
<feature type="domain" description="HTH lacI-type" evidence="4">
    <location>
        <begin position="7"/>
        <end position="58"/>
    </location>
</feature>
<proteinExistence type="predicted"/>
<name>A0A1L3MKC9_9MICO</name>
<evidence type="ECO:0000256" key="1">
    <source>
        <dbReference type="ARBA" id="ARBA00023015"/>
    </source>
</evidence>
<dbReference type="InterPro" id="IPR000843">
    <property type="entry name" value="HTH_LacI"/>
</dbReference>
<dbReference type="CDD" id="cd06307">
    <property type="entry name" value="PBP1_sugar_binding"/>
    <property type="match status" value="1"/>
</dbReference>
<organism evidence="5 6">
    <name type="scientific">Janibacter indicus</name>
    <dbReference type="NCBI Taxonomy" id="857417"/>
    <lineage>
        <taxon>Bacteria</taxon>
        <taxon>Bacillati</taxon>
        <taxon>Actinomycetota</taxon>
        <taxon>Actinomycetes</taxon>
        <taxon>Micrococcales</taxon>
        <taxon>Intrasporangiaceae</taxon>
        <taxon>Janibacter</taxon>
    </lineage>
</organism>
<dbReference type="Pfam" id="PF13407">
    <property type="entry name" value="Peripla_BP_4"/>
    <property type="match status" value="1"/>
</dbReference>
<dbReference type="EMBL" id="CP013290">
    <property type="protein sequence ID" value="APH02843.1"/>
    <property type="molecule type" value="Genomic_DNA"/>
</dbReference>
<dbReference type="Gene3D" id="1.10.260.40">
    <property type="entry name" value="lambda repressor-like DNA-binding domains"/>
    <property type="match status" value="1"/>
</dbReference>
<dbReference type="InterPro" id="IPR010982">
    <property type="entry name" value="Lambda_DNA-bd_dom_sf"/>
</dbReference>
<dbReference type="SUPFAM" id="SSF53822">
    <property type="entry name" value="Periplasmic binding protein-like I"/>
    <property type="match status" value="1"/>
</dbReference>
<dbReference type="InterPro" id="IPR028082">
    <property type="entry name" value="Peripla_BP_I"/>
</dbReference>
<keyword evidence="6" id="KW-1185">Reference proteome</keyword>
<evidence type="ECO:0000313" key="5">
    <source>
        <dbReference type="EMBL" id="APH02843.1"/>
    </source>
</evidence>
<accession>A0A1L3MKC9</accession>
<keyword evidence="2" id="KW-0238">DNA-binding</keyword>
<dbReference type="PROSITE" id="PS50932">
    <property type="entry name" value="HTH_LACI_2"/>
    <property type="match status" value="1"/>
</dbReference>
<dbReference type="RefSeq" id="WP_072625971.1">
    <property type="nucleotide sequence ID" value="NZ_CP013290.1"/>
</dbReference>
<evidence type="ECO:0000256" key="3">
    <source>
        <dbReference type="ARBA" id="ARBA00023163"/>
    </source>
</evidence>
<dbReference type="Pfam" id="PF00356">
    <property type="entry name" value="LacI"/>
    <property type="match status" value="1"/>
</dbReference>
<protein>
    <submittedName>
        <fullName evidence="5">LacI family transcriptional regulator</fullName>
    </submittedName>
</protein>
<sequence length="347" mass="36512">MRSHRVADIAEQAGLSEATVDRVLHGRPGASPRAVRAVEQAVAELDRQASALRLGARSLVLDVVMQAPDRFSGEVTAALESQLSGLRPAAVRARYHLRESGTVDDVVATLEGIGRRGRTSHGVLLKVPDEPAVAAAIDDLADRGIPAVTLVTDVHGSRRIAYAGPDHVSAGRTAAHLVQRWGRGDLASVLVTLSRSSFVGERTRVEAFVEQMSATAPHVEVRRVADADGLDVATAAVVAAELEDVSAPLGVYSVGGANRAILATLRAKGVPPSVYVGHDLDADNLGLLRTGEIDLVLHHDLREDARAAITAVLQHHRLVPGAPTSLASGVQVVTRHNIPARMVRGSA</sequence>
<reference evidence="5 6" key="1">
    <citation type="submission" date="2015-11" db="EMBL/GenBank/DDBJ databases">
        <authorList>
            <person name="Zhang Y."/>
            <person name="Guo Z."/>
        </authorList>
    </citation>
    <scope>NUCLEOTIDE SEQUENCE [LARGE SCALE GENOMIC DNA]</scope>
    <source>
        <strain evidence="5 6">YFY001</strain>
    </source>
</reference>
<dbReference type="InterPro" id="IPR025997">
    <property type="entry name" value="SBP_2_dom"/>
</dbReference>
<evidence type="ECO:0000256" key="2">
    <source>
        <dbReference type="ARBA" id="ARBA00023125"/>
    </source>
</evidence>
<dbReference type="Proteomes" id="UP000182938">
    <property type="component" value="Chromosome"/>
</dbReference>
<dbReference type="AlphaFoldDB" id="A0A1L3MKC9"/>
<dbReference type="SMART" id="SM00354">
    <property type="entry name" value="HTH_LACI"/>
    <property type="match status" value="1"/>
</dbReference>